<gene>
    <name evidence="1" type="ORF">RND81_09G111400</name>
</gene>
<sequence length="183" mass="20557">MSDVKSPGTIDEKALFEKFIKQITDNSVAKADTRGGHGGVVVTEGYLYNSNREDNKELHIIDEHHWSGELDPEFPFPPSLEWRPLGPISPITPFKHRARIPEGSVAGVVYADGQRQWLVAFDMSNQKIYAEAGPISTVDWCEVKVKLDQSTDSSRHEDPIFGGIAYAHFYLEGVNSVYALFYR</sequence>
<dbReference type="PANTHER" id="PTHR36482:SF6">
    <property type="entry name" value="JASMONATE-INDUCED PROTEIN HOMOLOG"/>
    <property type="match status" value="1"/>
</dbReference>
<protein>
    <submittedName>
        <fullName evidence="1">Uncharacterized protein</fullName>
    </submittedName>
</protein>
<organism evidence="1 2">
    <name type="scientific">Saponaria officinalis</name>
    <name type="common">Common soapwort</name>
    <name type="synonym">Lychnis saponaria</name>
    <dbReference type="NCBI Taxonomy" id="3572"/>
    <lineage>
        <taxon>Eukaryota</taxon>
        <taxon>Viridiplantae</taxon>
        <taxon>Streptophyta</taxon>
        <taxon>Embryophyta</taxon>
        <taxon>Tracheophyta</taxon>
        <taxon>Spermatophyta</taxon>
        <taxon>Magnoliopsida</taxon>
        <taxon>eudicotyledons</taxon>
        <taxon>Gunneridae</taxon>
        <taxon>Pentapetalae</taxon>
        <taxon>Caryophyllales</taxon>
        <taxon>Caryophyllaceae</taxon>
        <taxon>Caryophylleae</taxon>
        <taxon>Saponaria</taxon>
    </lineage>
</organism>
<evidence type="ECO:0000313" key="1">
    <source>
        <dbReference type="EMBL" id="KAK9690202.1"/>
    </source>
</evidence>
<accession>A0AAW1ILJ1</accession>
<keyword evidence="2" id="KW-1185">Reference proteome</keyword>
<evidence type="ECO:0000313" key="2">
    <source>
        <dbReference type="Proteomes" id="UP001443914"/>
    </source>
</evidence>
<dbReference type="InterPro" id="IPR053085">
    <property type="entry name" value="Jasmonate-induced_protein"/>
</dbReference>
<proteinExistence type="predicted"/>
<comment type="caution">
    <text evidence="1">The sequence shown here is derived from an EMBL/GenBank/DDBJ whole genome shotgun (WGS) entry which is preliminary data.</text>
</comment>
<dbReference type="PANTHER" id="PTHR36482">
    <property type="entry name" value="OSJNBA0024J22.15 PROTEIN"/>
    <property type="match status" value="1"/>
</dbReference>
<dbReference type="EMBL" id="JBDFQZ010000009">
    <property type="protein sequence ID" value="KAK9690202.1"/>
    <property type="molecule type" value="Genomic_DNA"/>
</dbReference>
<name>A0AAW1ILJ1_SAPOF</name>
<dbReference type="Proteomes" id="UP001443914">
    <property type="component" value="Unassembled WGS sequence"/>
</dbReference>
<dbReference type="AlphaFoldDB" id="A0AAW1ILJ1"/>
<reference evidence="1" key="1">
    <citation type="submission" date="2024-03" db="EMBL/GenBank/DDBJ databases">
        <title>WGS assembly of Saponaria officinalis var. Norfolk2.</title>
        <authorList>
            <person name="Jenkins J."/>
            <person name="Shu S."/>
            <person name="Grimwood J."/>
            <person name="Barry K."/>
            <person name="Goodstein D."/>
            <person name="Schmutz J."/>
            <person name="Leebens-Mack J."/>
            <person name="Osbourn A."/>
        </authorList>
    </citation>
    <scope>NUCLEOTIDE SEQUENCE [LARGE SCALE GENOMIC DNA]</scope>
    <source>
        <strain evidence="1">JIC</strain>
    </source>
</reference>